<dbReference type="KEGG" id="haa:A5892_08785"/>
<dbReference type="EMBL" id="CP015243">
    <property type="protein sequence ID" value="ANF57546.1"/>
    <property type="molecule type" value="Genomic_DNA"/>
</dbReference>
<dbReference type="Pfam" id="PF05258">
    <property type="entry name" value="DciA"/>
    <property type="match status" value="1"/>
</dbReference>
<accession>A0A172YEL1</accession>
<protein>
    <recommendedName>
        <fullName evidence="3">DUF721 domain-containing protein</fullName>
    </recommendedName>
</protein>
<dbReference type="STRING" id="376489.A5892_08785"/>
<dbReference type="AlphaFoldDB" id="A0A172YEL1"/>
<evidence type="ECO:0008006" key="3">
    <source>
        <dbReference type="Google" id="ProtNLM"/>
    </source>
</evidence>
<organism evidence="1 2">
    <name type="scientific">Halotalea alkalilenta</name>
    <dbReference type="NCBI Taxonomy" id="376489"/>
    <lineage>
        <taxon>Bacteria</taxon>
        <taxon>Pseudomonadati</taxon>
        <taxon>Pseudomonadota</taxon>
        <taxon>Gammaproteobacteria</taxon>
        <taxon>Oceanospirillales</taxon>
        <taxon>Halomonadaceae</taxon>
        <taxon>Halotalea</taxon>
    </lineage>
</organism>
<reference evidence="1 2" key="1">
    <citation type="submission" date="2016-04" db="EMBL/GenBank/DDBJ databases">
        <title>Complete Genome Sequence of Halotalea alkalilenta IHB B 13600.</title>
        <authorList>
            <person name="Swarnkar M.K."/>
            <person name="Sharma A."/>
            <person name="Kaushal K."/>
            <person name="Soni R."/>
            <person name="Rana S."/>
            <person name="Singh A.K."/>
            <person name="Gulati A."/>
        </authorList>
    </citation>
    <scope>NUCLEOTIDE SEQUENCE [LARGE SCALE GENOMIC DNA]</scope>
    <source>
        <strain evidence="1 2">IHB B 13600</strain>
    </source>
</reference>
<gene>
    <name evidence="1" type="ORF">A5892_08785</name>
</gene>
<name>A0A172YEL1_9GAMM</name>
<proteinExistence type="predicted"/>
<evidence type="ECO:0000313" key="1">
    <source>
        <dbReference type="EMBL" id="ANF57546.1"/>
    </source>
</evidence>
<dbReference type="RefSeq" id="WP_064122488.1">
    <property type="nucleotide sequence ID" value="NZ_CP015243.1"/>
</dbReference>
<sequence length="164" mass="18079">MSIKAKKGYAQPIAGLLSTSSHGVRRDSTLAPLLGKAQAIERAQRQLDGHLPSELLGHVLVGGYTDGQLTLLTDRAVWLTWLRFERARLLALLRYLPEFAQIEGLTFKVRPLRPIKTAPRQLRKLSADAAERLNECANEVDDPRLKAALARLASHASSEPEQPG</sequence>
<dbReference type="Proteomes" id="UP000077875">
    <property type="component" value="Chromosome"/>
</dbReference>
<dbReference type="InterPro" id="IPR007922">
    <property type="entry name" value="DciA-like"/>
</dbReference>
<evidence type="ECO:0000313" key="2">
    <source>
        <dbReference type="Proteomes" id="UP000077875"/>
    </source>
</evidence>
<keyword evidence="2" id="KW-1185">Reference proteome</keyword>